<feature type="domain" description="RNase H type-1" evidence="1">
    <location>
        <begin position="242"/>
        <end position="375"/>
    </location>
</feature>
<reference evidence="2 3" key="1">
    <citation type="submission" date="2016-03" db="EMBL/GenBank/DDBJ databases">
        <title>Cyphomyrmex costatus WGS genome.</title>
        <authorList>
            <person name="Nygaard S."/>
            <person name="Hu H."/>
            <person name="Boomsma J."/>
            <person name="Zhang G."/>
        </authorList>
    </citation>
    <scope>NUCLEOTIDE SEQUENCE [LARGE SCALE GENOMIC DNA]</scope>
    <source>
        <strain evidence="2">MS0001</strain>
        <tissue evidence="2">Whole body</tissue>
    </source>
</reference>
<dbReference type="SUPFAM" id="SSF53098">
    <property type="entry name" value="Ribonuclease H-like"/>
    <property type="match status" value="1"/>
</dbReference>
<name>A0A151IN37_9HYME</name>
<dbReference type="CDD" id="cd09276">
    <property type="entry name" value="Rnase_HI_RT_non_LTR"/>
    <property type="match status" value="1"/>
</dbReference>
<dbReference type="Gene3D" id="3.30.420.10">
    <property type="entry name" value="Ribonuclease H-like superfamily/Ribonuclease H"/>
    <property type="match status" value="1"/>
</dbReference>
<sequence length="539" mass="61818">MSFDISINDTSISPSTSVRFLGVYLDPKLSGDRHMDHIIAKGKRVSAVLSILRGTWWGANPCLLLNIYLAMIRASFEYASLIFALKRNQSTIKLQRIQNQAIRLACGYRISTPINVMHAETKLPLLKQRFELLAARYFIRILSIQEHPVTNILLDLIISLPNPGFNHYLNKNFLAALVFFRMWSHRNTLHTTPALPAYQNSFTSTVENADFLSLPKAILNNLDDLPKHAVQLVFEEHFQTQLHNANVFYTDGSKVDDNTYVGSAVFSPQLNLEYMCKLSSYASIFTAEAWAIYNALLFILHNRLKRAVIVSDSKSVLETLKGFRNKTNNYVVCYIRALIEETKFNNSHITFIWIPSHRGIKGYETADELAKRAIREGIDSNFKVPYSDLYIIPKRQLDRNFEDYLKQSSNHKGEFYFKNCYSQETKKPWFYDARLSRMLITTMNRLRSNHYNLNHSLYRKNLIDDPSCPCGAPLQDLVHFVFHCPLTESHASPLRTALQELILEPTIDPHSSLILALNAASPKLCRLFASFGLANDRRL</sequence>
<dbReference type="GO" id="GO:0003676">
    <property type="term" value="F:nucleic acid binding"/>
    <property type="evidence" value="ECO:0007669"/>
    <property type="project" value="InterPro"/>
</dbReference>
<dbReference type="InterPro" id="IPR012337">
    <property type="entry name" value="RNaseH-like_sf"/>
</dbReference>
<dbReference type="EMBL" id="KQ976974">
    <property type="protein sequence ID" value="KYN06628.1"/>
    <property type="molecule type" value="Genomic_DNA"/>
</dbReference>
<keyword evidence="3" id="KW-1185">Reference proteome</keyword>
<dbReference type="Pfam" id="PF00075">
    <property type="entry name" value="RNase_H"/>
    <property type="match status" value="1"/>
</dbReference>
<dbReference type="GO" id="GO:0004523">
    <property type="term" value="F:RNA-DNA hybrid ribonuclease activity"/>
    <property type="evidence" value="ECO:0007669"/>
    <property type="project" value="InterPro"/>
</dbReference>
<dbReference type="InterPro" id="IPR002156">
    <property type="entry name" value="RNaseH_domain"/>
</dbReference>
<evidence type="ECO:0000259" key="1">
    <source>
        <dbReference type="PROSITE" id="PS50879"/>
    </source>
</evidence>
<evidence type="ECO:0000313" key="3">
    <source>
        <dbReference type="Proteomes" id="UP000078542"/>
    </source>
</evidence>
<dbReference type="InterPro" id="IPR036397">
    <property type="entry name" value="RNaseH_sf"/>
</dbReference>
<accession>A0A151IN37</accession>
<organism evidence="2 3">
    <name type="scientific">Cyphomyrmex costatus</name>
    <dbReference type="NCBI Taxonomy" id="456900"/>
    <lineage>
        <taxon>Eukaryota</taxon>
        <taxon>Metazoa</taxon>
        <taxon>Ecdysozoa</taxon>
        <taxon>Arthropoda</taxon>
        <taxon>Hexapoda</taxon>
        <taxon>Insecta</taxon>
        <taxon>Pterygota</taxon>
        <taxon>Neoptera</taxon>
        <taxon>Endopterygota</taxon>
        <taxon>Hymenoptera</taxon>
        <taxon>Apocrita</taxon>
        <taxon>Aculeata</taxon>
        <taxon>Formicoidea</taxon>
        <taxon>Formicidae</taxon>
        <taxon>Myrmicinae</taxon>
        <taxon>Cyphomyrmex</taxon>
    </lineage>
</organism>
<proteinExistence type="predicted"/>
<dbReference type="AlphaFoldDB" id="A0A151IN37"/>
<evidence type="ECO:0000313" key="2">
    <source>
        <dbReference type="EMBL" id="KYN06628.1"/>
    </source>
</evidence>
<protein>
    <submittedName>
        <fullName evidence="2">Gag-Pol polyprotein</fullName>
    </submittedName>
</protein>
<dbReference type="STRING" id="456900.A0A151IN37"/>
<dbReference type="Proteomes" id="UP000078542">
    <property type="component" value="Unassembled WGS sequence"/>
</dbReference>
<gene>
    <name evidence="2" type="ORF">ALC62_02422</name>
</gene>
<dbReference type="PROSITE" id="PS50879">
    <property type="entry name" value="RNASE_H_1"/>
    <property type="match status" value="1"/>
</dbReference>